<evidence type="ECO:0000256" key="4">
    <source>
        <dbReference type="ARBA" id="ARBA00022485"/>
    </source>
</evidence>
<dbReference type="SMR" id="A0A6J1FZP2"/>
<dbReference type="PANTHER" id="PTHR46213">
    <property type="entry name" value="TRANSCRIPTIONAL ACTIVATOR DEMETER"/>
    <property type="match status" value="1"/>
</dbReference>
<comment type="subcellular location">
    <subcellularLocation>
        <location evidence="2">Nucleus</location>
    </subcellularLocation>
</comment>
<dbReference type="InterPro" id="IPR003265">
    <property type="entry name" value="HhH-GPD_domain"/>
</dbReference>
<dbReference type="GO" id="GO:0141166">
    <property type="term" value="P:chromosomal 5-methylcytosine DNA demethylation pathway"/>
    <property type="evidence" value="ECO:0007669"/>
    <property type="project" value="InterPro"/>
</dbReference>
<organism evidence="12 13">
    <name type="scientific">Cucurbita moschata</name>
    <name type="common">Winter crookneck squash</name>
    <name type="synonym">Cucurbita pepo var. moschata</name>
    <dbReference type="NCBI Taxonomy" id="3662"/>
    <lineage>
        <taxon>Eukaryota</taxon>
        <taxon>Viridiplantae</taxon>
        <taxon>Streptophyta</taxon>
        <taxon>Embryophyta</taxon>
        <taxon>Tracheophyta</taxon>
        <taxon>Spermatophyta</taxon>
        <taxon>Magnoliopsida</taxon>
        <taxon>eudicotyledons</taxon>
        <taxon>Gunneridae</taxon>
        <taxon>Pentapetalae</taxon>
        <taxon>rosids</taxon>
        <taxon>fabids</taxon>
        <taxon>Cucurbitales</taxon>
        <taxon>Cucurbitaceae</taxon>
        <taxon>Cucurbiteae</taxon>
        <taxon>Cucurbita</taxon>
    </lineage>
</organism>
<dbReference type="FunFam" id="1.10.1670.10:FF:000004">
    <property type="entry name" value="DNA glycosylase/AP lyase ROS1"/>
    <property type="match status" value="1"/>
</dbReference>
<dbReference type="GO" id="GO:0006284">
    <property type="term" value="P:base-excision repair"/>
    <property type="evidence" value="ECO:0007669"/>
    <property type="project" value="InterPro"/>
</dbReference>
<dbReference type="InterPro" id="IPR023170">
    <property type="entry name" value="HhH_base_excis_C"/>
</dbReference>
<evidence type="ECO:0000256" key="2">
    <source>
        <dbReference type="ARBA" id="ARBA00004123"/>
    </source>
</evidence>
<feature type="domain" description="HhH-GPD" evidence="11">
    <location>
        <begin position="1302"/>
        <end position="1464"/>
    </location>
</feature>
<comment type="cofactor">
    <cofactor evidence="1">
        <name>[4Fe-4S] cluster</name>
        <dbReference type="ChEBI" id="CHEBI:49883"/>
    </cofactor>
</comment>
<gene>
    <name evidence="13 14" type="primary">LOC111449375</name>
</gene>
<reference evidence="13 14" key="1">
    <citation type="submission" date="2025-04" db="UniProtKB">
        <authorList>
            <consortium name="RefSeq"/>
        </authorList>
    </citation>
    <scope>IDENTIFICATION</scope>
    <source>
        <tissue evidence="13 14">Young leaves</tissue>
    </source>
</reference>
<comment type="similarity">
    <text evidence="3">Belongs to the DNA glycosylase family. DEMETER subfamily.</text>
</comment>
<dbReference type="GO" id="GO:0035514">
    <property type="term" value="F:DNA demethylase activity"/>
    <property type="evidence" value="ECO:0007669"/>
    <property type="project" value="InterPro"/>
</dbReference>
<dbReference type="GO" id="GO:0046872">
    <property type="term" value="F:metal ion binding"/>
    <property type="evidence" value="ECO:0007669"/>
    <property type="project" value="UniProtKB-KW"/>
</dbReference>
<dbReference type="GO" id="GO:0005634">
    <property type="term" value="C:nucleus"/>
    <property type="evidence" value="ECO:0007669"/>
    <property type="project" value="UniProtKB-SubCell"/>
</dbReference>
<feature type="compositionally biased region" description="Polar residues" evidence="10">
    <location>
        <begin position="973"/>
        <end position="985"/>
    </location>
</feature>
<dbReference type="GO" id="GO:0019104">
    <property type="term" value="F:DNA N-glycosylase activity"/>
    <property type="evidence" value="ECO:0007669"/>
    <property type="project" value="InterPro"/>
</dbReference>
<keyword evidence="5" id="KW-0479">Metal-binding</keyword>
<dbReference type="InterPro" id="IPR028924">
    <property type="entry name" value="Perm-CXXC"/>
</dbReference>
<evidence type="ECO:0000313" key="12">
    <source>
        <dbReference type="Proteomes" id="UP000504609"/>
    </source>
</evidence>
<dbReference type="SMART" id="SM00525">
    <property type="entry name" value="FES"/>
    <property type="match status" value="1"/>
</dbReference>
<dbReference type="RefSeq" id="XP_022945011.1">
    <property type="nucleotide sequence ID" value="XM_023089243.1"/>
</dbReference>
<proteinExistence type="inferred from homology"/>
<accession>A0A6J1FZP2</accession>
<evidence type="ECO:0000256" key="9">
    <source>
        <dbReference type="ARBA" id="ARBA00023242"/>
    </source>
</evidence>
<dbReference type="SUPFAM" id="SSF48150">
    <property type="entry name" value="DNA-glycosylase"/>
    <property type="match status" value="1"/>
</dbReference>
<evidence type="ECO:0000256" key="1">
    <source>
        <dbReference type="ARBA" id="ARBA00001966"/>
    </source>
</evidence>
<feature type="compositionally biased region" description="Polar residues" evidence="10">
    <location>
        <begin position="1256"/>
        <end position="1270"/>
    </location>
</feature>
<dbReference type="GeneID" id="111449375"/>
<keyword evidence="8" id="KW-0238">DNA-binding</keyword>
<evidence type="ECO:0000313" key="14">
    <source>
        <dbReference type="RefSeq" id="XP_022945011.1"/>
    </source>
</evidence>
<feature type="region of interest" description="Disordered" evidence="10">
    <location>
        <begin position="970"/>
        <end position="998"/>
    </location>
</feature>
<dbReference type="InterPro" id="IPR028925">
    <property type="entry name" value="RRM_DME"/>
</dbReference>
<feature type="region of interest" description="Disordered" evidence="10">
    <location>
        <begin position="1256"/>
        <end position="1283"/>
    </location>
</feature>
<dbReference type="PANTHER" id="PTHR46213:SF24">
    <property type="entry name" value="HHH-GPD DOMAIN-CONTAINING PROTEIN"/>
    <property type="match status" value="1"/>
</dbReference>
<dbReference type="CDD" id="cd00056">
    <property type="entry name" value="ENDO3c"/>
    <property type="match status" value="1"/>
</dbReference>
<dbReference type="Gene3D" id="1.10.1670.10">
    <property type="entry name" value="Helix-hairpin-Helix base-excision DNA repair enzymes (C-terminal)"/>
    <property type="match status" value="1"/>
</dbReference>
<dbReference type="Pfam" id="PF15628">
    <property type="entry name" value="RRM_DME"/>
    <property type="match status" value="1"/>
</dbReference>
<dbReference type="RefSeq" id="XP_022945010.1">
    <property type="nucleotide sequence ID" value="XM_023089242.1"/>
</dbReference>
<keyword evidence="9" id="KW-0539">Nucleus</keyword>
<dbReference type="GO" id="GO:0003677">
    <property type="term" value="F:DNA binding"/>
    <property type="evidence" value="ECO:0007669"/>
    <property type="project" value="UniProtKB-KW"/>
</dbReference>
<dbReference type="Proteomes" id="UP000504609">
    <property type="component" value="Unplaced"/>
</dbReference>
<keyword evidence="6" id="KW-0408">Iron</keyword>
<evidence type="ECO:0000256" key="6">
    <source>
        <dbReference type="ARBA" id="ARBA00023004"/>
    </source>
</evidence>
<dbReference type="InterPro" id="IPR003651">
    <property type="entry name" value="Endonuclease3_FeS-loop_motif"/>
</dbReference>
<dbReference type="KEGG" id="cmos:111449375"/>
<dbReference type="GO" id="GO:0003906">
    <property type="term" value="F:DNA-(apurinic or apyrimidinic site) endonuclease activity"/>
    <property type="evidence" value="ECO:0007669"/>
    <property type="project" value="UniProtKB-ARBA"/>
</dbReference>
<keyword evidence="7" id="KW-0411">Iron-sulfur</keyword>
<name>A0A6J1FZP2_CUCMO</name>
<protein>
    <submittedName>
        <fullName evidence="13 14">Transcriptional activator DEMETER-like</fullName>
    </submittedName>
</protein>
<evidence type="ECO:0000256" key="8">
    <source>
        <dbReference type="ARBA" id="ARBA00023125"/>
    </source>
</evidence>
<dbReference type="SMART" id="SM00478">
    <property type="entry name" value="ENDO3c"/>
    <property type="match status" value="1"/>
</dbReference>
<dbReference type="GO" id="GO:0051539">
    <property type="term" value="F:4 iron, 4 sulfur cluster binding"/>
    <property type="evidence" value="ECO:0007669"/>
    <property type="project" value="UniProtKB-KW"/>
</dbReference>
<keyword evidence="4" id="KW-0004">4Fe-4S</keyword>
<dbReference type="InterPro" id="IPR044811">
    <property type="entry name" value="DME/ROS1"/>
</dbReference>
<sequence>MRLTALNMNSQANSSGEFYAGNLLVRNQNLYPESKPSSNNSYAQHRPYGLPMYQSSYNLNPASTTQTNSMSTFNNSVHPPPFSSHLENAAFDYVPTPSFLVRNESSSFRKDGGDDFIRMLQDETPRQHCDELLQSIVESSCVGNSTPFKGVRDFGNHRDLGIDLNRTPDQRPAKRRQHTPMVYTEKFTDLLNLPLDESLRLYEETQENFVTVPLDEETQKRHDELLKDLTDTLSASVSEPTPAKEVEKGSAQAVDLNKAPELKTPKRRKHRPKVIKEEKPKKSPKPVTPKIPKETPTGKRKYVRKKNINKEAATPPANIVEIKDSSTATKTKSCRRVIHFEMEKTGDEEPEKKPDEKYMQEENMGNLCFTTRPNVPDFCSQTNGVGGTIPGVHISQRLGTMVENVRPTTQSNLSHMSHMTTPLTSQSEREAAGGLLNKLASNTAGDLINVRRILDQGKADRYQNGFISGFTPVQQQNHNYYKELMGMNSDYSQTVPNHQFNINEPRGLKRGRPPATQPTQSCSIATLDSSVLSQGVSQTGEFYRQSSSVNIGSLEIPAKKFESGLYATLYKRYSTIQANEGCSSHLNTSGRNPINSGGFTAEMRQAMLNGHIRSEQSTNRQNNWTKEIIGERPIPLIVHENNFQRQQFSQNLHPQFDRTCGTTGSNKVTSYRSLITGDKCNVPQPFPHPKASDQRYAQAYQPMISGSLATNQVQKQGYSFSFHQVPDKKTGVLENEIIRKMKGLKLNDDKGTTRTEQNAIVPYKGNGAVVPYVESEHLRKRKTRPKVDLDPETERIWNLLMGKEGSEGIENHEKGKEKWWEEERKVFRGRADSFIARMHLVQGDRTFSRWKGSVVDSVIGVFLTQNVSDHLSSSAFMSLAARFPIKSTRNVRTQVQVQTSIVANESAACILYSANSIKWEARLLPQPRFEMPQTSINHQNQGVNSGTQNQGVNSGTANFFTEEGSQVVEEEVISSQDSFDSTITQGTGGARSCSGSNSEAEEPIVSYYSSSTHCSNFTEIKQVETTTIEQNSFSDLNRTTDGKQESLISEWNELDNLNGHSLTNFLVNIENQHKQEPVAPSNNQLHLTPDCGVLEVEGREAFSEESTSSGPSIVSGCSTEKNMTCHSLNIRGLKRTLDKTCAEEIGQARSQKTTMEHSESVGEHSVHLQGNAIQSGPHCEYKLHENYEPCKRIKTSPLGSASVTNPHQELDASAKMQKNGLSNPVHVPAHTEKLLDAVDRTPGKGNQINFSNNEVHSLSKANNGGNVSTSKPKRRKVNSEKNSTFDWDSLRKQVEANGLLKERSKDAMDSIDYEAIRLASIHEISSSIKERGMNNMLAERMKEFLNRLMKDHGSIDLEWLRDVPPDKAKDYLLSIRGLGLKSVECVRLLTLHHLAFPVDTNVGRIAVRLGWVPLQPLPESLQLHLLELYPMLETIQKYLWPRLCKLDQRTLYELHYQLITFGKVFCTKSKPNCNACPMRGECKHFASAFASARLALPAPEEKRIVPSTNPVAAEKQPALFTRPLPILAPEASTSTGNTVRTSNCEPIIEVPASPEPEPNEIITESDIEDAYYEDPDADEIPTIKLSIEEFRTTLQNFIPEEDMSRALVALNPEAARIPMPKLKNVSRLRTEHQVYELPDSHPLLQKMDRREPDDPSPYLLAIWTPGETANSIQPPQSCGSQDPNRLCNDATCYTCSCRREANSQTVRGTILIPCRTAMRGSFPLNGTYFQVNEMFADHESSSKPIDVPRKWLWNLPRRTVYFGTSVSTIFRGLVTEEIQLCFWRGFVCVRGFDRKTRAPRPLIARLHFPASKLAKMKNENTE</sequence>
<dbReference type="Pfam" id="PF15629">
    <property type="entry name" value="Perm-CXXC"/>
    <property type="match status" value="1"/>
</dbReference>
<dbReference type="InterPro" id="IPR011257">
    <property type="entry name" value="DNA_glycosylase"/>
</dbReference>
<evidence type="ECO:0000259" key="11">
    <source>
        <dbReference type="SMART" id="SM00478"/>
    </source>
</evidence>
<feature type="region of interest" description="Disordered" evidence="10">
    <location>
        <begin position="232"/>
        <end position="300"/>
    </location>
</feature>
<evidence type="ECO:0000313" key="13">
    <source>
        <dbReference type="RefSeq" id="XP_022945010.1"/>
    </source>
</evidence>
<evidence type="ECO:0000256" key="7">
    <source>
        <dbReference type="ARBA" id="ARBA00023014"/>
    </source>
</evidence>
<evidence type="ECO:0000256" key="3">
    <source>
        <dbReference type="ARBA" id="ARBA00005646"/>
    </source>
</evidence>
<feature type="region of interest" description="Disordered" evidence="10">
    <location>
        <begin position="936"/>
        <end position="957"/>
    </location>
</feature>
<keyword evidence="12" id="KW-1185">Reference proteome</keyword>
<evidence type="ECO:0000256" key="5">
    <source>
        <dbReference type="ARBA" id="ARBA00022723"/>
    </source>
</evidence>
<evidence type="ECO:0000256" key="10">
    <source>
        <dbReference type="SAM" id="MobiDB-lite"/>
    </source>
</evidence>